<dbReference type="Proteomes" id="UP001251870">
    <property type="component" value="Unassembled WGS sequence"/>
</dbReference>
<dbReference type="SUPFAM" id="SSF53383">
    <property type="entry name" value="PLP-dependent transferases"/>
    <property type="match status" value="1"/>
</dbReference>
<dbReference type="CDD" id="cd07377">
    <property type="entry name" value="WHTH_GntR"/>
    <property type="match status" value="1"/>
</dbReference>
<keyword evidence="8" id="KW-1185">Reference proteome</keyword>
<dbReference type="EMBL" id="JAVKGR010000006">
    <property type="protein sequence ID" value="MDR8019298.1"/>
    <property type="molecule type" value="Genomic_DNA"/>
</dbReference>
<comment type="caution">
    <text evidence="7">The sequence shown here is derived from an EMBL/GenBank/DDBJ whole genome shotgun (WGS) entry which is preliminary data.</text>
</comment>
<dbReference type="CDD" id="cd00609">
    <property type="entry name" value="AAT_like"/>
    <property type="match status" value="1"/>
</dbReference>
<reference evidence="7 8" key="1">
    <citation type="submission" date="2023-09" db="EMBL/GenBank/DDBJ databases">
        <title>Description of three actinobacteria isolated from air of manufacturing shop in a pharmaceutical factory.</title>
        <authorList>
            <person name="Zhang D.-F."/>
        </authorList>
    </citation>
    <scope>NUCLEOTIDE SEQUENCE [LARGE SCALE GENOMIC DNA]</scope>
    <source>
        <strain evidence="7 8">LY-0111</strain>
    </source>
</reference>
<dbReference type="InterPro" id="IPR036388">
    <property type="entry name" value="WH-like_DNA-bd_sf"/>
</dbReference>
<dbReference type="Gene3D" id="3.90.1150.10">
    <property type="entry name" value="Aspartate Aminotransferase, domain 1"/>
    <property type="match status" value="1"/>
</dbReference>
<accession>A0ABU2DS39</accession>
<dbReference type="InterPro" id="IPR015424">
    <property type="entry name" value="PyrdxlP-dep_Trfase"/>
</dbReference>
<evidence type="ECO:0000313" key="7">
    <source>
        <dbReference type="EMBL" id="MDR8019298.1"/>
    </source>
</evidence>
<evidence type="ECO:0000256" key="4">
    <source>
        <dbReference type="ARBA" id="ARBA00023125"/>
    </source>
</evidence>
<dbReference type="InterPro" id="IPR000524">
    <property type="entry name" value="Tscrpt_reg_HTH_GntR"/>
</dbReference>
<proteinExistence type="inferred from homology"/>
<sequence length="472" mass="50187">MTQSSSDRVVEGMRHLIDSLPAGAQLPPTRALTGEYGVGPATVQRAVRRLVTMGLVESRPGAGNFVRSRRIPRPVDFSWQTSVLAAVEHRPTGFSATQRVAGPEEIAMHSAYPMPELLPQSLLCAAFGRAARSAAATALTPTAGLPELQEWFAAEQAAGAAAGSTASTAPSARDVLIVAGSQGGLRAVFRSVVGTGGPLVIESPSYWGAITLAAHEGIRLVPVSTGPQGPDPEAVARALDATGARAFYTQPTFSNPLGGQWSPERAEAILDIVRRRGAFLIEDDWAFDLGIDADPRPLAGLDDAGHVIRLRSLTKSVSPALRVAAVIARGPVRERLFTDRAVETMYVSGLLQAAAVDVVTRPGWRVHLKELRRQLRARRDLLLDALTHYAPEVRVESPPVGGLHLWARLPEGAEARALVRDAAAQGVLVAAGDEWFPAEPSGPHLRLNFTGTAPDRFPQAASVLGEVLRAQR</sequence>
<keyword evidence="4" id="KW-0238">DNA-binding</keyword>
<evidence type="ECO:0000313" key="8">
    <source>
        <dbReference type="Proteomes" id="UP001251870"/>
    </source>
</evidence>
<gene>
    <name evidence="7" type="ORF">RIL96_06930</name>
</gene>
<dbReference type="Pfam" id="PF00392">
    <property type="entry name" value="GntR"/>
    <property type="match status" value="1"/>
</dbReference>
<dbReference type="RefSeq" id="WP_310548287.1">
    <property type="nucleotide sequence ID" value="NZ_JAVKGR010000006.1"/>
</dbReference>
<dbReference type="Gene3D" id="3.40.640.10">
    <property type="entry name" value="Type I PLP-dependent aspartate aminotransferase-like (Major domain)"/>
    <property type="match status" value="1"/>
</dbReference>
<keyword evidence="5" id="KW-0804">Transcription</keyword>
<dbReference type="SUPFAM" id="SSF46785">
    <property type="entry name" value="Winged helix' DNA-binding domain"/>
    <property type="match status" value="1"/>
</dbReference>
<evidence type="ECO:0000259" key="6">
    <source>
        <dbReference type="PROSITE" id="PS50949"/>
    </source>
</evidence>
<keyword evidence="2" id="KW-0663">Pyridoxal phosphate</keyword>
<dbReference type="InterPro" id="IPR015421">
    <property type="entry name" value="PyrdxlP-dep_Trfase_major"/>
</dbReference>
<dbReference type="PANTHER" id="PTHR46577">
    <property type="entry name" value="HTH-TYPE TRANSCRIPTIONAL REGULATORY PROTEIN GABR"/>
    <property type="match status" value="1"/>
</dbReference>
<dbReference type="PROSITE" id="PS50949">
    <property type="entry name" value="HTH_GNTR"/>
    <property type="match status" value="1"/>
</dbReference>
<dbReference type="SMART" id="SM00345">
    <property type="entry name" value="HTH_GNTR"/>
    <property type="match status" value="1"/>
</dbReference>
<feature type="domain" description="HTH gntR-type" evidence="6">
    <location>
        <begin position="3"/>
        <end position="69"/>
    </location>
</feature>
<evidence type="ECO:0000256" key="3">
    <source>
        <dbReference type="ARBA" id="ARBA00023015"/>
    </source>
</evidence>
<evidence type="ECO:0000256" key="5">
    <source>
        <dbReference type="ARBA" id="ARBA00023163"/>
    </source>
</evidence>
<keyword evidence="7" id="KW-0032">Aminotransferase</keyword>
<keyword evidence="7" id="KW-0808">Transferase</keyword>
<evidence type="ECO:0000256" key="1">
    <source>
        <dbReference type="ARBA" id="ARBA00005384"/>
    </source>
</evidence>
<protein>
    <submittedName>
        <fullName evidence="7">PLP-dependent aminotransferase family protein</fullName>
    </submittedName>
</protein>
<evidence type="ECO:0000256" key="2">
    <source>
        <dbReference type="ARBA" id="ARBA00022898"/>
    </source>
</evidence>
<dbReference type="GO" id="GO:0008483">
    <property type="term" value="F:transaminase activity"/>
    <property type="evidence" value="ECO:0007669"/>
    <property type="project" value="UniProtKB-KW"/>
</dbReference>
<dbReference type="InterPro" id="IPR004839">
    <property type="entry name" value="Aminotransferase_I/II_large"/>
</dbReference>
<dbReference type="InterPro" id="IPR036390">
    <property type="entry name" value="WH_DNA-bd_sf"/>
</dbReference>
<dbReference type="PANTHER" id="PTHR46577:SF1">
    <property type="entry name" value="HTH-TYPE TRANSCRIPTIONAL REGULATORY PROTEIN GABR"/>
    <property type="match status" value="1"/>
</dbReference>
<organism evidence="7 8">
    <name type="scientific">Nesterenkonia aerolata</name>
    <dbReference type="NCBI Taxonomy" id="3074079"/>
    <lineage>
        <taxon>Bacteria</taxon>
        <taxon>Bacillati</taxon>
        <taxon>Actinomycetota</taxon>
        <taxon>Actinomycetes</taxon>
        <taxon>Micrococcales</taxon>
        <taxon>Micrococcaceae</taxon>
        <taxon>Nesterenkonia</taxon>
    </lineage>
</organism>
<comment type="similarity">
    <text evidence="1">In the C-terminal section; belongs to the class-I pyridoxal-phosphate-dependent aminotransferase family.</text>
</comment>
<dbReference type="InterPro" id="IPR051446">
    <property type="entry name" value="HTH_trans_reg/aminotransferase"/>
</dbReference>
<keyword evidence="3" id="KW-0805">Transcription regulation</keyword>
<dbReference type="Gene3D" id="1.10.10.10">
    <property type="entry name" value="Winged helix-like DNA-binding domain superfamily/Winged helix DNA-binding domain"/>
    <property type="match status" value="1"/>
</dbReference>
<name>A0ABU2DS39_9MICC</name>
<dbReference type="Pfam" id="PF00155">
    <property type="entry name" value="Aminotran_1_2"/>
    <property type="match status" value="1"/>
</dbReference>
<dbReference type="InterPro" id="IPR015422">
    <property type="entry name" value="PyrdxlP-dep_Trfase_small"/>
</dbReference>